<accession>A0ABR0BCM9</accession>
<evidence type="ECO:0000313" key="2">
    <source>
        <dbReference type="Proteomes" id="UP001287286"/>
    </source>
</evidence>
<protein>
    <submittedName>
        <fullName evidence="1">Uncharacterized protein</fullName>
    </submittedName>
</protein>
<evidence type="ECO:0000313" key="1">
    <source>
        <dbReference type="EMBL" id="KAK4066213.1"/>
    </source>
</evidence>
<keyword evidence="2" id="KW-1185">Reference proteome</keyword>
<proteinExistence type="predicted"/>
<reference evidence="1 2" key="1">
    <citation type="journal article" date="2024" name="Microbiol. Resour. Announc.">
        <title>Genome annotations for the ascomycete fungi Trichoderma harzianum, Trichoderma aggressivum, and Purpureocillium lilacinum.</title>
        <authorList>
            <person name="Beijen E.P.W."/>
            <person name="Ohm R.A."/>
        </authorList>
    </citation>
    <scope>NUCLEOTIDE SEQUENCE [LARGE SCALE GENOMIC DNA]</scope>
    <source>
        <strain evidence="1 2">CBS 150709</strain>
    </source>
</reference>
<organism evidence="1 2">
    <name type="scientific">Purpureocillium lilacinum</name>
    <name type="common">Paecilomyces lilacinus</name>
    <dbReference type="NCBI Taxonomy" id="33203"/>
    <lineage>
        <taxon>Eukaryota</taxon>
        <taxon>Fungi</taxon>
        <taxon>Dikarya</taxon>
        <taxon>Ascomycota</taxon>
        <taxon>Pezizomycotina</taxon>
        <taxon>Sordariomycetes</taxon>
        <taxon>Hypocreomycetidae</taxon>
        <taxon>Hypocreales</taxon>
        <taxon>Ophiocordycipitaceae</taxon>
        <taxon>Purpureocillium</taxon>
    </lineage>
</organism>
<sequence length="99" mass="10531">MLLAVKTQDMVAPCCRQCTYSSGLPDALAFGAVEWLAEGILMVLSNMSGQARDVGGGGSAIPVPAVFMSQQEMPVIVIQKTYQGLKELDPRITCPATAW</sequence>
<gene>
    <name evidence="1" type="ORF">Purlil1_13948</name>
</gene>
<dbReference type="EMBL" id="JAWRVI010000374">
    <property type="protein sequence ID" value="KAK4066213.1"/>
    <property type="molecule type" value="Genomic_DNA"/>
</dbReference>
<comment type="caution">
    <text evidence="1">The sequence shown here is derived from an EMBL/GenBank/DDBJ whole genome shotgun (WGS) entry which is preliminary data.</text>
</comment>
<dbReference type="Proteomes" id="UP001287286">
    <property type="component" value="Unassembled WGS sequence"/>
</dbReference>
<name>A0ABR0BCM9_PURLI</name>